<keyword evidence="4" id="KW-1185">Reference proteome</keyword>
<accession>A0A1I3UCZ9</accession>
<evidence type="ECO:0000313" key="2">
    <source>
        <dbReference type="EMBL" id="SFJ80870.1"/>
    </source>
</evidence>
<gene>
    <name evidence="2" type="ORF">SAMN05421680_116110</name>
    <name evidence="1" type="ORF">Xmau_00395</name>
</gene>
<reference evidence="2" key="2">
    <citation type="submission" date="2016-10" db="EMBL/GenBank/DDBJ databases">
        <authorList>
            <person name="de Groot N.N."/>
        </authorList>
    </citation>
    <scope>NUCLEOTIDE SEQUENCE [LARGE SCALE GENOMIC DNA]</scope>
    <source>
        <strain evidence="2">DSM 17908</strain>
    </source>
</reference>
<dbReference type="EMBL" id="NITY01000001">
    <property type="protein sequence ID" value="PHM46002.1"/>
    <property type="molecule type" value="Genomic_DNA"/>
</dbReference>
<evidence type="ECO:0000313" key="1">
    <source>
        <dbReference type="EMBL" id="PHM46002.1"/>
    </source>
</evidence>
<sequence>MMIIHIKEDGSTSIQAEGYMACYDKEGKPKMMMGSAPEYLIIHNAFKPKAERKQVSITADGFKVCDPTGKLRAVIAKQAIDVDASAIIASVEQAYRMAGKIHVKEAVIDSVKITDSDDHIRQLIREEMRQFVTRELMPGGLLSK</sequence>
<dbReference type="STRING" id="351675.SAMN05421680_116110"/>
<reference evidence="3" key="1">
    <citation type="submission" date="2016-10" db="EMBL/GenBank/DDBJ databases">
        <authorList>
            <person name="Varghese N."/>
            <person name="Submissions S."/>
        </authorList>
    </citation>
    <scope>NUCLEOTIDE SEQUENCE [LARGE SCALE GENOMIC DNA]</scope>
    <source>
        <strain evidence="3">DSM 17908</strain>
    </source>
</reference>
<dbReference type="Proteomes" id="UP000224607">
    <property type="component" value="Unassembled WGS sequence"/>
</dbReference>
<name>A0A1I3UCZ9_9GAMM</name>
<dbReference type="AlphaFoldDB" id="A0A1I3UCZ9"/>
<evidence type="ECO:0000313" key="3">
    <source>
        <dbReference type="Proteomes" id="UP000198919"/>
    </source>
</evidence>
<dbReference type="EMBL" id="FORG01000016">
    <property type="protein sequence ID" value="SFJ80870.1"/>
    <property type="molecule type" value="Genomic_DNA"/>
</dbReference>
<proteinExistence type="predicted"/>
<dbReference type="Proteomes" id="UP000198919">
    <property type="component" value="Unassembled WGS sequence"/>
</dbReference>
<reference evidence="1 4" key="3">
    <citation type="journal article" date="2017" name="Nat. Microbiol.">
        <title>Natural product diversity associated with the nematode symbionts Photorhabdus and Xenorhabdus.</title>
        <authorList>
            <person name="Tobias N.J."/>
            <person name="Wolff H."/>
            <person name="Djahanschiri B."/>
            <person name="Grundmann F."/>
            <person name="Kronenwerth M."/>
            <person name="Shi Y.M."/>
            <person name="Simonyi S."/>
            <person name="Grun P."/>
            <person name="Shapiro-Ilan D."/>
            <person name="Pidot S.J."/>
            <person name="Stinear T.P."/>
            <person name="Ebersberger I."/>
            <person name="Bode H.B."/>
        </authorList>
    </citation>
    <scope>NUCLEOTIDE SEQUENCE [LARGE SCALE GENOMIC DNA]</scope>
    <source>
        <strain evidence="1 4">DSM 17908</strain>
    </source>
</reference>
<protein>
    <submittedName>
        <fullName evidence="2">Uncharacterized protein</fullName>
    </submittedName>
</protein>
<organism evidence="2 3">
    <name type="scientific">Xenorhabdus mauleonii</name>
    <dbReference type="NCBI Taxonomy" id="351675"/>
    <lineage>
        <taxon>Bacteria</taxon>
        <taxon>Pseudomonadati</taxon>
        <taxon>Pseudomonadota</taxon>
        <taxon>Gammaproteobacteria</taxon>
        <taxon>Enterobacterales</taxon>
        <taxon>Morganellaceae</taxon>
        <taxon>Xenorhabdus</taxon>
    </lineage>
</organism>
<evidence type="ECO:0000313" key="4">
    <source>
        <dbReference type="Proteomes" id="UP000224607"/>
    </source>
</evidence>